<keyword evidence="5" id="KW-1185">Reference proteome</keyword>
<dbReference type="PROSITE" id="PS50948">
    <property type="entry name" value="PAN"/>
    <property type="match status" value="1"/>
</dbReference>
<dbReference type="EMBL" id="JAGPUO010000027">
    <property type="protein sequence ID" value="KAG5655667.1"/>
    <property type="molecule type" value="Genomic_DNA"/>
</dbReference>
<feature type="region of interest" description="Disordered" evidence="1">
    <location>
        <begin position="61"/>
        <end position="116"/>
    </location>
</feature>
<dbReference type="SUPFAM" id="SSF57414">
    <property type="entry name" value="Hairpin loop containing domain-like"/>
    <property type="match status" value="1"/>
</dbReference>
<comment type="caution">
    <text evidence="4">The sequence shown here is derived from an EMBL/GenBank/DDBJ whole genome shotgun (WGS) entry which is preliminary data.</text>
</comment>
<feature type="signal peptide" evidence="2">
    <location>
        <begin position="1"/>
        <end position="19"/>
    </location>
</feature>
<accession>A0A9P7GRR4</accession>
<dbReference type="Pfam" id="PF14295">
    <property type="entry name" value="PAN_4"/>
    <property type="match status" value="2"/>
</dbReference>
<dbReference type="Proteomes" id="UP000782241">
    <property type="component" value="Unassembled WGS sequence"/>
</dbReference>
<evidence type="ECO:0000256" key="1">
    <source>
        <dbReference type="SAM" id="MobiDB-lite"/>
    </source>
</evidence>
<dbReference type="InterPro" id="IPR003609">
    <property type="entry name" value="Pan_app"/>
</dbReference>
<reference evidence="4" key="1">
    <citation type="submission" date="2021-04" db="EMBL/GenBank/DDBJ databases">
        <title>Draft genome of Fusarium avenaceum strain F156N33, isolated from an atmospheric sample in Virginia.</title>
        <authorList>
            <person name="Yang S."/>
            <person name="Vinatzer B.A."/>
            <person name="Coleman J."/>
        </authorList>
    </citation>
    <scope>NUCLEOTIDE SEQUENCE</scope>
    <source>
        <strain evidence="4">F156N33</strain>
    </source>
</reference>
<dbReference type="Gene3D" id="3.50.4.10">
    <property type="entry name" value="Hepatocyte Growth Factor"/>
    <property type="match status" value="1"/>
</dbReference>
<evidence type="ECO:0000313" key="4">
    <source>
        <dbReference type="EMBL" id="KAG5655667.1"/>
    </source>
</evidence>
<dbReference type="AlphaFoldDB" id="A0A9P7GRR4"/>
<evidence type="ECO:0000256" key="2">
    <source>
        <dbReference type="SAM" id="SignalP"/>
    </source>
</evidence>
<feature type="compositionally biased region" description="Low complexity" evidence="1">
    <location>
        <begin position="65"/>
        <end position="94"/>
    </location>
</feature>
<sequence length="310" mass="31771">MATIRSLLVLFAAAGIASAGKCKPESRSTTVVSASGVTTSAIDIFSSTVSASVTLIESTTSQADTTVETTPTESASSATSLDTTEATTESKPTTLVTSFTTRNADTTTEPVATTTSAAPGPVVTCPSDVNQCLGTMTIQCDVIIGGLFGIGPVSDLNECAQQCNSDTSCTAFSYSEDGGECFKGTSSSYVQSDLSGWASTAFTSTAETTTAEAPASTTSAAAVNNCPSETGQCINGALIQCDVALGDLTYGGITNDITECSQFCVNPGGCRGFTRKRDTGACSMFFVDPDDVTQYEQEGYDSGIMNTCFN</sequence>
<name>A0A9P7GRR4_9HYPO</name>
<organism evidence="4 5">
    <name type="scientific">Fusarium avenaceum</name>
    <dbReference type="NCBI Taxonomy" id="40199"/>
    <lineage>
        <taxon>Eukaryota</taxon>
        <taxon>Fungi</taxon>
        <taxon>Dikarya</taxon>
        <taxon>Ascomycota</taxon>
        <taxon>Pezizomycotina</taxon>
        <taxon>Sordariomycetes</taxon>
        <taxon>Hypocreomycetidae</taxon>
        <taxon>Hypocreales</taxon>
        <taxon>Nectriaceae</taxon>
        <taxon>Fusarium</taxon>
        <taxon>Fusarium tricinctum species complex</taxon>
    </lineage>
</organism>
<evidence type="ECO:0000259" key="3">
    <source>
        <dbReference type="PROSITE" id="PS50948"/>
    </source>
</evidence>
<protein>
    <recommendedName>
        <fullName evidence="3">Apple domain-containing protein</fullName>
    </recommendedName>
</protein>
<gene>
    <name evidence="4" type="ORF">KAF25_009166</name>
</gene>
<feature type="domain" description="Apple" evidence="3">
    <location>
        <begin position="125"/>
        <end position="207"/>
    </location>
</feature>
<evidence type="ECO:0000313" key="5">
    <source>
        <dbReference type="Proteomes" id="UP000782241"/>
    </source>
</evidence>
<keyword evidence="2" id="KW-0732">Signal</keyword>
<feature type="compositionally biased region" description="Low complexity" evidence="1">
    <location>
        <begin position="104"/>
        <end position="116"/>
    </location>
</feature>
<feature type="chain" id="PRO_5040196714" description="Apple domain-containing protein" evidence="2">
    <location>
        <begin position="20"/>
        <end position="310"/>
    </location>
</feature>
<proteinExistence type="predicted"/>